<gene>
    <name evidence="2" type="ORF">GND98_007975</name>
</gene>
<feature type="coiled-coil region" evidence="1">
    <location>
        <begin position="116"/>
        <end position="150"/>
    </location>
</feature>
<evidence type="ECO:0000313" key="3">
    <source>
        <dbReference type="Proteomes" id="UP000474042"/>
    </source>
</evidence>
<dbReference type="Proteomes" id="UP000474042">
    <property type="component" value="Unassembled WGS sequence"/>
</dbReference>
<dbReference type="InterPro" id="IPR022543">
    <property type="entry name" value="DUF2572"/>
</dbReference>
<reference evidence="2 3" key="1">
    <citation type="submission" date="2020-01" db="EMBL/GenBank/DDBJ databases">
        <title>Genome sequence of a 1,3-propanediol producer, Clostridium butyricum S3.</title>
        <authorList>
            <person name="Zhou J."/>
        </authorList>
    </citation>
    <scope>NUCLEOTIDE SEQUENCE [LARGE SCALE GENOMIC DNA]</scope>
    <source>
        <strain evidence="2 3">S3</strain>
    </source>
</reference>
<proteinExistence type="predicted"/>
<comment type="caution">
    <text evidence="2">The sequence shown here is derived from an EMBL/GenBank/DDBJ whole genome shotgun (WGS) entry which is preliminary data.</text>
</comment>
<keyword evidence="1" id="KW-0175">Coiled coil</keyword>
<name>A0A6L9EMK7_CLOBU</name>
<accession>A0A6L9EMK7</accession>
<evidence type="ECO:0000313" key="2">
    <source>
        <dbReference type="EMBL" id="NAS17813.1"/>
    </source>
</evidence>
<dbReference type="EMBL" id="WOFV02000019">
    <property type="protein sequence ID" value="NAS17813.1"/>
    <property type="molecule type" value="Genomic_DNA"/>
</dbReference>
<sequence>MRRKKKGSTLITIVIVSSLILTVGAAMLTMTLGDYRMRINESDRIQNLYGSESGLDGAYNIIVKTFDGAVRYGVLKVDVLKNVEKDMDKDEYKFVKQEEAELSPNAPQYISNLNNILSLEKQLKEENTDVKSIRNQIKNINQENEDLLNDEFKRCFRNFIYVEDGHNQIGDDEDKEDSMNLLKSSIDENKYVDNLSDIESIKKDKISFNYVELKQSDNKAKVYIPPMVKDDIDDSDTGIMLSSDKNSYKITVRSVFETDTDKVLDKSVGKNTKKVENIYNMTVPEYKDVTFSESNANTVNIPELNDEKVMIVGQNMSVDKALNFEITGDVYVYGKTGKEGSTLFKSKYDGGINLQESKGQVTGNIMTPKTINSGNNVEITIDGNTYCKNIYVGNKNTGKEKVKGSNLTISGDAVVDNDIASKADNSTLSIGSFYGINDKNIINKDDGLEKRASSIIVNDSKNEKNGSEEIPTIEINENAYIYGVSIIDTSEPYITGESTGVKGNYIAYANVVDPENDKFKYYDPLQLLEIDEGNEVEKKADHFKNYWSGDRKADSGGIWLPDNTKAIGAVVHANGTTSGFNWDSDADDKISEKQEEYAKYVYSLIADNNNKYDVLKEPINLVSDLFDVKNISSDYNVVNEQSKKEKAIFSKGNIVIKRSGNGKCSINEDEMNNITIETVSDGELNAVIVAEGDVTIDGDVDFKGTIITKGNLNINSSSKFMYDKNLIQRIQAANSDVFEGVFNSAGNIIENSLKSSSEEIIINYDLSKFLKTIYWKIIKDEKSGSNA</sequence>
<dbReference type="AlphaFoldDB" id="A0A6L9EMK7"/>
<organism evidence="2 3">
    <name type="scientific">Clostridium butyricum</name>
    <dbReference type="NCBI Taxonomy" id="1492"/>
    <lineage>
        <taxon>Bacteria</taxon>
        <taxon>Bacillati</taxon>
        <taxon>Bacillota</taxon>
        <taxon>Clostridia</taxon>
        <taxon>Eubacteriales</taxon>
        <taxon>Clostridiaceae</taxon>
        <taxon>Clostridium</taxon>
    </lineage>
</organism>
<protein>
    <submittedName>
        <fullName evidence="2">DUF2572 family protein</fullName>
    </submittedName>
</protein>
<evidence type="ECO:0000256" key="1">
    <source>
        <dbReference type="SAM" id="Coils"/>
    </source>
</evidence>
<dbReference type="Pfam" id="PF10833">
    <property type="entry name" value="DUF2572"/>
    <property type="match status" value="1"/>
</dbReference>